<evidence type="ECO:0000256" key="3">
    <source>
        <dbReference type="ARBA" id="ARBA00022801"/>
    </source>
</evidence>
<comment type="similarity">
    <text evidence="1">Belongs to the peptidase S33 family.</text>
</comment>
<evidence type="ECO:0000256" key="1">
    <source>
        <dbReference type="ARBA" id="ARBA00010088"/>
    </source>
</evidence>
<reference evidence="6" key="1">
    <citation type="journal article" date="2019" name="Int. J. Syst. Evol. Microbiol.">
        <title>The Global Catalogue of Microorganisms (GCM) 10K type strain sequencing project: providing services to taxonomists for standard genome sequencing and annotation.</title>
        <authorList>
            <consortium name="The Broad Institute Genomics Platform"/>
            <consortium name="The Broad Institute Genome Sequencing Center for Infectious Disease"/>
            <person name="Wu L."/>
            <person name="Ma J."/>
        </authorList>
    </citation>
    <scope>NUCLEOTIDE SEQUENCE [LARGE SCALE GENOMIC DNA]</scope>
    <source>
        <strain evidence="6">TBRC 1276</strain>
    </source>
</reference>
<accession>A0ABV8G7H3</accession>
<name>A0ABV8G7H3_9ACTN</name>
<dbReference type="InterPro" id="IPR029058">
    <property type="entry name" value="AB_hydrolase_fold"/>
</dbReference>
<keyword evidence="3 5" id="KW-0378">Hydrolase</keyword>
<evidence type="ECO:0000313" key="6">
    <source>
        <dbReference type="Proteomes" id="UP001595851"/>
    </source>
</evidence>
<comment type="caution">
    <text evidence="5">The sequence shown here is derived from an EMBL/GenBank/DDBJ whole genome shotgun (WGS) entry which is preliminary data.</text>
</comment>
<dbReference type="Proteomes" id="UP001595851">
    <property type="component" value="Unassembled WGS sequence"/>
</dbReference>
<dbReference type="SUPFAM" id="SSF53474">
    <property type="entry name" value="alpha/beta-Hydrolases"/>
    <property type="match status" value="1"/>
</dbReference>
<proteinExistence type="inferred from homology"/>
<dbReference type="Gene3D" id="3.40.50.1820">
    <property type="entry name" value="alpha/beta hydrolase"/>
    <property type="match status" value="1"/>
</dbReference>
<protein>
    <submittedName>
        <fullName evidence="5">Epoxide hydrolase family protein</fullName>
        <ecNumber evidence="5">3.-.-.-</ecNumber>
    </submittedName>
</protein>
<dbReference type="InterPro" id="IPR010497">
    <property type="entry name" value="Epoxide_hydro_N"/>
</dbReference>
<sequence>MDIRTEQLHIPEEVLAELRGRLEATRWPSRPTRPAWADGVDPDLVRDLVAYWLAGFDWRARERALNRHRHVRADVDGLALHAMIAEPDSPTATPPVLALHGWPATFEQMTRLADRLVAPPHAMTVVAPSLPGFGFSQAPTEPGWNPARIARTVHTLMTERLGHSRYLVRGTDYGLNVALHLGAMYPGHVTGVHIGGTHLAVPGDEDLPADLNAEERAFVEAGRRWYADEGGYVDIQATKPETLAFALSDSPAGLLAWIVEKYRTWCATPHDLHARFTPDDLLSTVTIYWATNTLASSVRLYREDRLGPAPAPARVPVAVNQPQAEEYHTPRSWWQRLQPRLTRYTLLPGAGHFPEWEAPDALAADIAEFARTLG</sequence>
<gene>
    <name evidence="5" type="ORF">ACFOY2_22145</name>
</gene>
<dbReference type="PANTHER" id="PTHR21661">
    <property type="entry name" value="EPOXIDE HYDROLASE 1-RELATED"/>
    <property type="match status" value="1"/>
</dbReference>
<dbReference type="InterPro" id="IPR000639">
    <property type="entry name" value="Epox_hydrolase-like"/>
</dbReference>
<evidence type="ECO:0000256" key="2">
    <source>
        <dbReference type="ARBA" id="ARBA00022797"/>
    </source>
</evidence>
<keyword evidence="6" id="KW-1185">Reference proteome</keyword>
<dbReference type="PRINTS" id="PR00412">
    <property type="entry name" value="EPOXHYDRLASE"/>
</dbReference>
<dbReference type="EMBL" id="JBHSBI010000011">
    <property type="protein sequence ID" value="MFC4009947.1"/>
    <property type="molecule type" value="Genomic_DNA"/>
</dbReference>
<dbReference type="Pfam" id="PF06441">
    <property type="entry name" value="EHN"/>
    <property type="match status" value="1"/>
</dbReference>
<evidence type="ECO:0000259" key="4">
    <source>
        <dbReference type="Pfam" id="PF06441"/>
    </source>
</evidence>
<dbReference type="InterPro" id="IPR016292">
    <property type="entry name" value="Epoxide_hydrolase"/>
</dbReference>
<organism evidence="5 6">
    <name type="scientific">Nonomuraea purpurea</name>
    <dbReference type="NCBI Taxonomy" id="1849276"/>
    <lineage>
        <taxon>Bacteria</taxon>
        <taxon>Bacillati</taxon>
        <taxon>Actinomycetota</taxon>
        <taxon>Actinomycetes</taxon>
        <taxon>Streptosporangiales</taxon>
        <taxon>Streptosporangiaceae</taxon>
        <taxon>Nonomuraea</taxon>
    </lineage>
</organism>
<dbReference type="PIRSF" id="PIRSF001112">
    <property type="entry name" value="Epoxide_hydrolase"/>
    <property type="match status" value="1"/>
</dbReference>
<dbReference type="RefSeq" id="WP_379529972.1">
    <property type="nucleotide sequence ID" value="NZ_JBHSBI010000011.1"/>
</dbReference>
<dbReference type="PANTHER" id="PTHR21661:SF35">
    <property type="entry name" value="EPOXIDE HYDROLASE"/>
    <property type="match status" value="1"/>
</dbReference>
<dbReference type="EC" id="3.-.-.-" evidence="5"/>
<dbReference type="GO" id="GO:0016787">
    <property type="term" value="F:hydrolase activity"/>
    <property type="evidence" value="ECO:0007669"/>
    <property type="project" value="UniProtKB-KW"/>
</dbReference>
<evidence type="ECO:0000313" key="5">
    <source>
        <dbReference type="EMBL" id="MFC4009947.1"/>
    </source>
</evidence>
<keyword evidence="2" id="KW-0058">Aromatic hydrocarbons catabolism</keyword>
<feature type="domain" description="Epoxide hydrolase N-terminal" evidence="4">
    <location>
        <begin position="5"/>
        <end position="106"/>
    </location>
</feature>